<reference evidence="2 3" key="1">
    <citation type="journal article" date="2016" name="Sci. Rep.">
        <title>The Dendrobium catenatum Lindl. genome sequence provides insights into polysaccharide synthase, floral development and adaptive evolution.</title>
        <authorList>
            <person name="Zhang G.Q."/>
            <person name="Xu Q."/>
            <person name="Bian C."/>
            <person name="Tsai W.C."/>
            <person name="Yeh C.M."/>
            <person name="Liu K.W."/>
            <person name="Yoshida K."/>
            <person name="Zhang L.S."/>
            <person name="Chang S.B."/>
            <person name="Chen F."/>
            <person name="Shi Y."/>
            <person name="Su Y.Y."/>
            <person name="Zhang Y.Q."/>
            <person name="Chen L.J."/>
            <person name="Yin Y."/>
            <person name="Lin M."/>
            <person name="Huang H."/>
            <person name="Deng H."/>
            <person name="Wang Z.W."/>
            <person name="Zhu S.L."/>
            <person name="Zhao X."/>
            <person name="Deng C."/>
            <person name="Niu S.C."/>
            <person name="Huang J."/>
            <person name="Wang M."/>
            <person name="Liu G.H."/>
            <person name="Yang H.J."/>
            <person name="Xiao X.J."/>
            <person name="Hsiao Y.Y."/>
            <person name="Wu W.L."/>
            <person name="Chen Y.Y."/>
            <person name="Mitsuda N."/>
            <person name="Ohme-Takagi M."/>
            <person name="Luo Y.B."/>
            <person name="Van de Peer Y."/>
            <person name="Liu Z.J."/>
        </authorList>
    </citation>
    <scope>NUCLEOTIDE SEQUENCE [LARGE SCALE GENOMIC DNA]</scope>
    <source>
        <tissue evidence="2">The whole plant</tissue>
    </source>
</reference>
<name>A0A2I0VBQ6_9ASPA</name>
<protein>
    <recommendedName>
        <fullName evidence="4">Retrovirus-related Pol polyprotein from transposon TNT 1-94</fullName>
    </recommendedName>
</protein>
<dbReference type="Proteomes" id="UP000233837">
    <property type="component" value="Unassembled WGS sequence"/>
</dbReference>
<keyword evidence="3" id="KW-1185">Reference proteome</keyword>
<evidence type="ECO:0008006" key="4">
    <source>
        <dbReference type="Google" id="ProtNLM"/>
    </source>
</evidence>
<sequence>MFGQPSEQAHHEAIKAVMNYKMKANVSVREHVLKMINYIHETEINGAIIDEGTQVRMILKTLSSLFLQFKSNYFMNCLKYNITELLNELQTFESISKEKEPESNVAEVYPSSTYKNNKRKKKDKNIKFIKGSKGSKNKSNKKNKSSKKEPKGKCFHCWIEGHWKRNCNKYLAELKEKKKEKQDA</sequence>
<feature type="region of interest" description="Disordered" evidence="1">
    <location>
        <begin position="106"/>
        <end position="151"/>
    </location>
</feature>
<proteinExistence type="predicted"/>
<organism evidence="2 3">
    <name type="scientific">Dendrobium catenatum</name>
    <dbReference type="NCBI Taxonomy" id="906689"/>
    <lineage>
        <taxon>Eukaryota</taxon>
        <taxon>Viridiplantae</taxon>
        <taxon>Streptophyta</taxon>
        <taxon>Embryophyta</taxon>
        <taxon>Tracheophyta</taxon>
        <taxon>Spermatophyta</taxon>
        <taxon>Magnoliopsida</taxon>
        <taxon>Liliopsida</taxon>
        <taxon>Asparagales</taxon>
        <taxon>Orchidaceae</taxon>
        <taxon>Epidendroideae</taxon>
        <taxon>Malaxideae</taxon>
        <taxon>Dendrobiinae</taxon>
        <taxon>Dendrobium</taxon>
    </lineage>
</organism>
<gene>
    <name evidence="2" type="ORF">MA16_Dca028134</name>
</gene>
<reference evidence="2 3" key="2">
    <citation type="journal article" date="2017" name="Nature">
        <title>The Apostasia genome and the evolution of orchids.</title>
        <authorList>
            <person name="Zhang G.Q."/>
            <person name="Liu K.W."/>
            <person name="Li Z."/>
            <person name="Lohaus R."/>
            <person name="Hsiao Y.Y."/>
            <person name="Niu S.C."/>
            <person name="Wang J.Y."/>
            <person name="Lin Y.C."/>
            <person name="Xu Q."/>
            <person name="Chen L.J."/>
            <person name="Yoshida K."/>
            <person name="Fujiwara S."/>
            <person name="Wang Z.W."/>
            <person name="Zhang Y.Q."/>
            <person name="Mitsuda N."/>
            <person name="Wang M."/>
            <person name="Liu G.H."/>
            <person name="Pecoraro L."/>
            <person name="Huang H.X."/>
            <person name="Xiao X.J."/>
            <person name="Lin M."/>
            <person name="Wu X.Y."/>
            <person name="Wu W.L."/>
            <person name="Chen Y.Y."/>
            <person name="Chang S.B."/>
            <person name="Sakamoto S."/>
            <person name="Ohme-Takagi M."/>
            <person name="Yagi M."/>
            <person name="Zeng S.J."/>
            <person name="Shen C.Y."/>
            <person name="Yeh C.M."/>
            <person name="Luo Y.B."/>
            <person name="Tsai W.C."/>
            <person name="Van de Peer Y."/>
            <person name="Liu Z.J."/>
        </authorList>
    </citation>
    <scope>NUCLEOTIDE SEQUENCE [LARGE SCALE GENOMIC DNA]</scope>
    <source>
        <tissue evidence="2">The whole plant</tissue>
    </source>
</reference>
<evidence type="ECO:0000313" key="3">
    <source>
        <dbReference type="Proteomes" id="UP000233837"/>
    </source>
</evidence>
<dbReference type="GO" id="GO:0003676">
    <property type="term" value="F:nucleic acid binding"/>
    <property type="evidence" value="ECO:0007669"/>
    <property type="project" value="InterPro"/>
</dbReference>
<dbReference type="GO" id="GO:0008270">
    <property type="term" value="F:zinc ion binding"/>
    <property type="evidence" value="ECO:0007669"/>
    <property type="project" value="InterPro"/>
</dbReference>
<dbReference type="InterPro" id="IPR036875">
    <property type="entry name" value="Znf_CCHC_sf"/>
</dbReference>
<dbReference type="SUPFAM" id="SSF57756">
    <property type="entry name" value="Retrovirus zinc finger-like domains"/>
    <property type="match status" value="1"/>
</dbReference>
<dbReference type="EMBL" id="KZ504913">
    <property type="protein sequence ID" value="PKU60839.1"/>
    <property type="molecule type" value="Genomic_DNA"/>
</dbReference>
<accession>A0A2I0VBQ6</accession>
<evidence type="ECO:0000256" key="1">
    <source>
        <dbReference type="SAM" id="MobiDB-lite"/>
    </source>
</evidence>
<dbReference type="AlphaFoldDB" id="A0A2I0VBQ6"/>
<feature type="compositionally biased region" description="Basic residues" evidence="1">
    <location>
        <begin position="133"/>
        <end position="145"/>
    </location>
</feature>
<evidence type="ECO:0000313" key="2">
    <source>
        <dbReference type="EMBL" id="PKU60839.1"/>
    </source>
</evidence>
<dbReference type="Gene3D" id="4.10.60.10">
    <property type="entry name" value="Zinc finger, CCHC-type"/>
    <property type="match status" value="1"/>
</dbReference>